<gene>
    <name evidence="2" type="ORF">Tci_064469</name>
</gene>
<accession>A0A6L2P1V0</accession>
<dbReference type="EMBL" id="BKCJ010010641">
    <property type="protein sequence ID" value="GEU92491.1"/>
    <property type="molecule type" value="Genomic_DNA"/>
</dbReference>
<feature type="domain" description="Retrotransposon gag" evidence="1">
    <location>
        <begin position="488"/>
        <end position="534"/>
    </location>
</feature>
<dbReference type="AlphaFoldDB" id="A0A6L2P1V0"/>
<comment type="caution">
    <text evidence="2">The sequence shown here is derived from an EMBL/GenBank/DDBJ whole genome shotgun (WGS) entry which is preliminary data.</text>
</comment>
<dbReference type="PANTHER" id="PTHR11439:SF495">
    <property type="entry name" value="REVERSE TRANSCRIPTASE, RNA-DEPENDENT DNA POLYMERASE-RELATED"/>
    <property type="match status" value="1"/>
</dbReference>
<proteinExistence type="predicted"/>
<protein>
    <submittedName>
        <fullName evidence="2">Uncharacterized mitochondrial protein AtMg00810-like</fullName>
    </submittedName>
</protein>
<reference evidence="2" key="1">
    <citation type="journal article" date="2019" name="Sci. Rep.">
        <title>Draft genome of Tanacetum cinerariifolium, the natural source of mosquito coil.</title>
        <authorList>
            <person name="Yamashiro T."/>
            <person name="Shiraishi A."/>
            <person name="Satake H."/>
            <person name="Nakayama K."/>
        </authorList>
    </citation>
    <scope>NUCLEOTIDE SEQUENCE</scope>
</reference>
<evidence type="ECO:0000313" key="2">
    <source>
        <dbReference type="EMBL" id="GEU92491.1"/>
    </source>
</evidence>
<evidence type="ECO:0000259" key="1">
    <source>
        <dbReference type="Pfam" id="PF03732"/>
    </source>
</evidence>
<dbReference type="PANTHER" id="PTHR11439">
    <property type="entry name" value="GAG-POL-RELATED RETROTRANSPOSON"/>
    <property type="match status" value="1"/>
</dbReference>
<sequence length="603" mass="69091">MSMIGSFMYLTSSRPDIMFAVCACARFQVTLKVSHLQAVKRIFRYLKGKPHLGLWYLKDSLFNLVAYSDSDYAGASLDRNSTTRGCQFLVERKIEVTKDMVPPTNNGSTKDVQPSVVQVETQIPNSEPVEAPYQVDEQDGIKVTAVGLKLLLSGIFLLLMVRNVDSPSKFLMSGYSFVDGMLVQKQVQAVEDAAEDEDDDTEEVGEEERIQIFMIKEIKEGGKIAKLNADEDVTLVDAEEDMNVDVQGRLVESQAKVYHLDLQHAEKVLSMQDTDEAELVEVEEVIEVVIIAKLMTENPNLSKRQAQIEQDEAFARQLKAELNANISWDDVMDQVKRREKQDNTIIIYQALKIKPMTEAQARKNMMMYLKNMAVFKMDFFKEKREKEIEEEGSKRKVNDDDDDDLFTEATLLASKIILLVEKKYPLIHFTLEQMLNNVRLEVEEESEMSLELLRLPGDDANKHLDKLLHVIQNIKVNGVTDDALHLYLFPHSLTHHATAWFDRLPRNSITTFEQMAKMFLGKYFPPSMVTKLRNERFDDSLFEAWRPEECYDLIENMTGHHNDWDTSIQRNESSSSITSSFDLEIVALKAKMAKINKNLMKVL</sequence>
<organism evidence="2">
    <name type="scientific">Tanacetum cinerariifolium</name>
    <name type="common">Dalmatian daisy</name>
    <name type="synonym">Chrysanthemum cinerariifolium</name>
    <dbReference type="NCBI Taxonomy" id="118510"/>
    <lineage>
        <taxon>Eukaryota</taxon>
        <taxon>Viridiplantae</taxon>
        <taxon>Streptophyta</taxon>
        <taxon>Embryophyta</taxon>
        <taxon>Tracheophyta</taxon>
        <taxon>Spermatophyta</taxon>
        <taxon>Magnoliopsida</taxon>
        <taxon>eudicotyledons</taxon>
        <taxon>Gunneridae</taxon>
        <taxon>Pentapetalae</taxon>
        <taxon>asterids</taxon>
        <taxon>campanulids</taxon>
        <taxon>Asterales</taxon>
        <taxon>Asteraceae</taxon>
        <taxon>Asteroideae</taxon>
        <taxon>Anthemideae</taxon>
        <taxon>Anthemidinae</taxon>
        <taxon>Tanacetum</taxon>
    </lineage>
</organism>
<dbReference type="Pfam" id="PF03732">
    <property type="entry name" value="Retrotrans_gag"/>
    <property type="match status" value="1"/>
</dbReference>
<name>A0A6L2P1V0_TANCI</name>
<dbReference type="InterPro" id="IPR005162">
    <property type="entry name" value="Retrotrans_gag_dom"/>
</dbReference>